<keyword evidence="3" id="KW-1185">Reference proteome</keyword>
<organism evidence="2 3">
    <name type="scientific">Plantactinospora sonchi</name>
    <dbReference type="NCBI Taxonomy" id="1544735"/>
    <lineage>
        <taxon>Bacteria</taxon>
        <taxon>Bacillati</taxon>
        <taxon>Actinomycetota</taxon>
        <taxon>Actinomycetes</taxon>
        <taxon>Micromonosporales</taxon>
        <taxon>Micromonosporaceae</taxon>
        <taxon>Plantactinospora</taxon>
    </lineage>
</organism>
<dbReference type="Gene3D" id="3.30.460.40">
    <property type="match status" value="1"/>
</dbReference>
<sequence>MHAVEVHRVLDALDEAGCPAWIAGGWGVDALVGEQTRPHRDLDLAISADREAAALDALGQLGYLLETDWRPVRVEVVAPGRGWVDLHPVVFDESGDGRQAGLDGGYFDYPRDCLVTGVVAGRQVNCLSVAQQLRFHSGYEPRDVDRADLALLHGLAASSGRPPFGDRARPSA</sequence>
<reference evidence="2 3" key="1">
    <citation type="submission" date="2024-01" db="EMBL/GenBank/DDBJ databases">
        <title>Genome insights into Plantactinospora sonchi sp. nov.</title>
        <authorList>
            <person name="Wang L."/>
        </authorList>
    </citation>
    <scope>NUCLEOTIDE SEQUENCE [LARGE SCALE GENOMIC DNA]</scope>
    <source>
        <strain evidence="2 3">NEAU-QY2</strain>
    </source>
</reference>
<dbReference type="InterPro" id="IPR019646">
    <property type="entry name" value="Aminoglyc_AdlTrfase"/>
</dbReference>
<name>A0ABU7RZY8_9ACTN</name>
<dbReference type="RefSeq" id="WP_331215689.1">
    <property type="nucleotide sequence ID" value="NZ_JAZGQK010000016.1"/>
</dbReference>
<accession>A0ABU7RZY8</accession>
<dbReference type="EMBL" id="JAZGQK010000025">
    <property type="protein sequence ID" value="MEE6262072.1"/>
    <property type="molecule type" value="Genomic_DNA"/>
</dbReference>
<dbReference type="Proteomes" id="UP001332243">
    <property type="component" value="Unassembled WGS sequence"/>
</dbReference>
<evidence type="ECO:0000313" key="1">
    <source>
        <dbReference type="EMBL" id="MEE6260576.1"/>
    </source>
</evidence>
<comment type="caution">
    <text evidence="2">The sequence shown here is derived from an EMBL/GenBank/DDBJ whole genome shotgun (WGS) entry which is preliminary data.</text>
</comment>
<dbReference type="EMBL" id="JAZGQK010000016">
    <property type="protein sequence ID" value="MEE6260576.1"/>
    <property type="molecule type" value="Genomic_DNA"/>
</dbReference>
<evidence type="ECO:0008006" key="4">
    <source>
        <dbReference type="Google" id="ProtNLM"/>
    </source>
</evidence>
<gene>
    <name evidence="1" type="ORF">V1633_18995</name>
    <name evidence="2" type="ORF">V1633_26660</name>
</gene>
<protein>
    <recommendedName>
        <fullName evidence="4">Amino acid transporter</fullName>
    </recommendedName>
</protein>
<dbReference type="Pfam" id="PF10706">
    <property type="entry name" value="Aminoglyc_resit"/>
    <property type="match status" value="1"/>
</dbReference>
<proteinExistence type="predicted"/>
<evidence type="ECO:0000313" key="2">
    <source>
        <dbReference type="EMBL" id="MEE6262072.1"/>
    </source>
</evidence>
<evidence type="ECO:0000313" key="3">
    <source>
        <dbReference type="Proteomes" id="UP001332243"/>
    </source>
</evidence>